<dbReference type="SUPFAM" id="SSF63829">
    <property type="entry name" value="Calcium-dependent phosphotriesterase"/>
    <property type="match status" value="1"/>
</dbReference>
<comment type="caution">
    <text evidence="5">The sequence shown here is derived from an EMBL/GenBank/DDBJ whole genome shotgun (WGS) entry which is preliminary data.</text>
</comment>
<dbReference type="InterPro" id="IPR005511">
    <property type="entry name" value="SMP-30"/>
</dbReference>
<dbReference type="PANTHER" id="PTHR10907:SF47">
    <property type="entry name" value="REGUCALCIN"/>
    <property type="match status" value="1"/>
</dbReference>
<comment type="cofactor">
    <cofactor evidence="3">
        <name>Zn(2+)</name>
        <dbReference type="ChEBI" id="CHEBI:29105"/>
    </cofactor>
    <text evidence="3">Binds 1 divalent metal cation per subunit.</text>
</comment>
<proteinExistence type="inferred from homology"/>
<feature type="binding site" evidence="3">
    <location>
        <position position="213"/>
    </location>
    <ligand>
        <name>a divalent metal cation</name>
        <dbReference type="ChEBI" id="CHEBI:60240"/>
    </ligand>
</feature>
<feature type="active site" description="Proton donor/acceptor" evidence="2">
    <location>
        <position position="213"/>
    </location>
</feature>
<dbReference type="EMBL" id="CAJMWQ010000958">
    <property type="protein sequence ID" value="CAE6405881.1"/>
    <property type="molecule type" value="Genomic_DNA"/>
</dbReference>
<reference evidence="5" key="1">
    <citation type="submission" date="2021-01" db="EMBL/GenBank/DDBJ databases">
        <authorList>
            <person name="Kaushik A."/>
        </authorList>
    </citation>
    <scope>NUCLEOTIDE SEQUENCE</scope>
    <source>
        <strain evidence="5">AG1-1B</strain>
    </source>
</reference>
<dbReference type="Pfam" id="PF08450">
    <property type="entry name" value="SGL"/>
    <property type="match status" value="1"/>
</dbReference>
<evidence type="ECO:0000256" key="3">
    <source>
        <dbReference type="PIRSR" id="PIRSR605511-2"/>
    </source>
</evidence>
<evidence type="ECO:0000256" key="1">
    <source>
        <dbReference type="ARBA" id="ARBA00008853"/>
    </source>
</evidence>
<accession>A0A8H2WXY1</accession>
<comment type="similarity">
    <text evidence="1">Belongs to the SMP-30/CGR1 family.</text>
</comment>
<keyword evidence="3" id="KW-0862">Zinc</keyword>
<feature type="domain" description="SMP-30/Gluconolactonase/LRE-like region" evidence="4">
    <location>
        <begin position="24"/>
        <end position="272"/>
    </location>
</feature>
<dbReference type="Gene3D" id="2.120.10.30">
    <property type="entry name" value="TolB, C-terminal domain"/>
    <property type="match status" value="1"/>
</dbReference>
<dbReference type="GO" id="GO:0019853">
    <property type="term" value="P:L-ascorbic acid biosynthetic process"/>
    <property type="evidence" value="ECO:0007669"/>
    <property type="project" value="TreeGrafter"/>
</dbReference>
<feature type="binding site" evidence="3">
    <location>
        <position position="114"/>
    </location>
    <ligand>
        <name>substrate</name>
    </ligand>
</feature>
<dbReference type="GO" id="GO:0004341">
    <property type="term" value="F:gluconolactonase activity"/>
    <property type="evidence" value="ECO:0007669"/>
    <property type="project" value="TreeGrafter"/>
</dbReference>
<organism evidence="5 6">
    <name type="scientific">Rhizoctonia solani</name>
    <dbReference type="NCBI Taxonomy" id="456999"/>
    <lineage>
        <taxon>Eukaryota</taxon>
        <taxon>Fungi</taxon>
        <taxon>Dikarya</taxon>
        <taxon>Basidiomycota</taxon>
        <taxon>Agaricomycotina</taxon>
        <taxon>Agaricomycetes</taxon>
        <taxon>Cantharellales</taxon>
        <taxon>Ceratobasidiaceae</taxon>
        <taxon>Rhizoctonia</taxon>
    </lineage>
</organism>
<evidence type="ECO:0000259" key="4">
    <source>
        <dbReference type="Pfam" id="PF08450"/>
    </source>
</evidence>
<keyword evidence="3" id="KW-0479">Metal-binding</keyword>
<evidence type="ECO:0000313" key="6">
    <source>
        <dbReference type="Proteomes" id="UP000663826"/>
    </source>
</evidence>
<dbReference type="PRINTS" id="PR01790">
    <property type="entry name" value="SMP30FAMILY"/>
</dbReference>
<gene>
    <name evidence="5" type="ORF">RDB_LOCUS34218</name>
</gene>
<dbReference type="InterPro" id="IPR011042">
    <property type="entry name" value="6-blade_b-propeller_TolB-like"/>
</dbReference>
<feature type="binding site" evidence="3">
    <location>
        <position position="26"/>
    </location>
    <ligand>
        <name>a divalent metal cation</name>
        <dbReference type="ChEBI" id="CHEBI:60240"/>
    </ligand>
</feature>
<sequence length="313" mass="34328">MSDPYAGVETIVLSEPLLKTQCILGEGPLYDPRTDILHFLDIIRNRVYDYHLGSKELVINEYEEAVTALAIRADAPGASHFADQTFSPADDHLVCGHVEYLATPLTAAQEEKLRFNDGACDVKGRFLAGTLADENAKGGSLWSYGIGDEGVRLVDAQDISDSNGLGWTPDNKIMYYTNSRHSQILAYDYDIETGTVSGRRVHIDIPKIHGFPDGLCFDTEGGLWSAHWRGSKLVRFSPEGKPTLVVQIPGALNVTACTFGGPNNDRLFVTTASPEASPEAKASLSDYPQSGDLFEVDLKGRYKGSKWRHEFQG</sequence>
<feature type="binding site" evidence="3">
    <location>
        <position position="163"/>
    </location>
    <ligand>
        <name>a divalent metal cation</name>
        <dbReference type="ChEBI" id="CHEBI:60240"/>
    </ligand>
</feature>
<dbReference type="AlphaFoldDB" id="A0A8H2WXY1"/>
<protein>
    <recommendedName>
        <fullName evidence="4">SMP-30/Gluconolactonase/LRE-like region domain-containing protein</fullName>
    </recommendedName>
</protein>
<feature type="binding site" evidence="3">
    <location>
        <position position="116"/>
    </location>
    <ligand>
        <name>substrate</name>
    </ligand>
</feature>
<dbReference type="InterPro" id="IPR013658">
    <property type="entry name" value="SGL"/>
</dbReference>
<dbReference type="Proteomes" id="UP000663826">
    <property type="component" value="Unassembled WGS sequence"/>
</dbReference>
<dbReference type="GO" id="GO:0005509">
    <property type="term" value="F:calcium ion binding"/>
    <property type="evidence" value="ECO:0007669"/>
    <property type="project" value="TreeGrafter"/>
</dbReference>
<dbReference type="PANTHER" id="PTHR10907">
    <property type="entry name" value="REGUCALCIN"/>
    <property type="match status" value="1"/>
</dbReference>
<evidence type="ECO:0000256" key="2">
    <source>
        <dbReference type="PIRSR" id="PIRSR605511-1"/>
    </source>
</evidence>
<name>A0A8H2WXY1_9AGAM</name>
<feature type="binding site" evidence="3">
    <location>
        <position position="134"/>
    </location>
    <ligand>
        <name>substrate</name>
    </ligand>
</feature>
<evidence type="ECO:0000313" key="5">
    <source>
        <dbReference type="EMBL" id="CAE6405881.1"/>
    </source>
</evidence>